<evidence type="ECO:0000313" key="9">
    <source>
        <dbReference type="Proteomes" id="UP000195521"/>
    </source>
</evidence>
<dbReference type="GeneID" id="39745626"/>
<feature type="domain" description="Glutaredoxin" evidence="7">
    <location>
        <begin position="226"/>
        <end position="291"/>
    </location>
</feature>
<dbReference type="GO" id="GO:0051537">
    <property type="term" value="F:2 iron, 2 sulfur cluster binding"/>
    <property type="evidence" value="ECO:0007669"/>
    <property type="project" value="UniProtKB-KW"/>
</dbReference>
<dbReference type="InterPro" id="IPR002109">
    <property type="entry name" value="Glutaredoxin"/>
</dbReference>
<dbReference type="OrthoDB" id="415696at2759"/>
<dbReference type="PANTHER" id="PTHR10293:SF72">
    <property type="entry name" value="MONOTHIOL GLUTAREDOXIN-S14, CHLOROPLASTIC"/>
    <property type="match status" value="1"/>
</dbReference>
<evidence type="ECO:0000256" key="4">
    <source>
        <dbReference type="ARBA" id="ARBA00023014"/>
    </source>
</evidence>
<organism evidence="8 9">
    <name type="scientific">Plasmodium gonderi</name>
    <dbReference type="NCBI Taxonomy" id="77519"/>
    <lineage>
        <taxon>Eukaryota</taxon>
        <taxon>Sar</taxon>
        <taxon>Alveolata</taxon>
        <taxon>Apicomplexa</taxon>
        <taxon>Aconoidasida</taxon>
        <taxon>Haemosporida</taxon>
        <taxon>Plasmodiidae</taxon>
        <taxon>Plasmodium</taxon>
        <taxon>Plasmodium (Plasmodium)</taxon>
    </lineage>
</organism>
<name>A0A1Y1JB63_PLAGO</name>
<reference evidence="9" key="1">
    <citation type="submission" date="2017-04" db="EMBL/GenBank/DDBJ databases">
        <title>Plasmodium gonderi genome.</title>
        <authorList>
            <person name="Arisue N."/>
            <person name="Honma H."/>
            <person name="Kawai S."/>
            <person name="Tougan T."/>
            <person name="Tanabe K."/>
            <person name="Horii T."/>
        </authorList>
    </citation>
    <scope>NUCLEOTIDE SEQUENCE [LARGE SCALE GENOMIC DNA]</scope>
    <source>
        <strain evidence="9">ATCC 30045</strain>
    </source>
</reference>
<dbReference type="RefSeq" id="XP_028541517.1">
    <property type="nucleotide sequence ID" value="XM_028685716.1"/>
</dbReference>
<evidence type="ECO:0000256" key="5">
    <source>
        <dbReference type="ARBA" id="ARBA00023284"/>
    </source>
</evidence>
<keyword evidence="1" id="KW-0001">2Fe-2S</keyword>
<dbReference type="SUPFAM" id="SSF52833">
    <property type="entry name" value="Thioredoxin-like"/>
    <property type="match status" value="1"/>
</dbReference>
<proteinExistence type="predicted"/>
<dbReference type="InterPro" id="IPR004480">
    <property type="entry name" value="Monothiol_GRX-rel"/>
</dbReference>
<keyword evidence="4" id="KW-0411">Iron-sulfur</keyword>
<sequence length="312" mass="36367">MKKHNMFSHFVSLLGTHPFYATYMNCSPREKYCDIDILNQLQMKNKVPPLESINIKRGKRCANNILLTRYKNFVITFNEKKKKKKYLKENIKGVNNKIYYENNFPKKNQVLQKRYNYFLSPQIVKCDGKDNYKYVNNKGEDGGFFVNNKSYKNVKSKKITLGKEKKDHVNQGELGHPDSLCSENVNDHLNSETELCNDTPSGGEKKAELTEDAFNFIESIIKKHKIVLFMKGTALNPFCKYSKQAIHILKLNKVKEIRTVNVLENEQLRSSLKNYSQWPTFPQLYVNGNFVGGIDKLQELHDNKKLKDILEH</sequence>
<dbReference type="EMBL" id="BDQF01000001">
    <property type="protein sequence ID" value="GAW78928.1"/>
    <property type="molecule type" value="Genomic_DNA"/>
</dbReference>
<dbReference type="CDD" id="cd03028">
    <property type="entry name" value="GRX_PICOT_like"/>
    <property type="match status" value="1"/>
</dbReference>
<dbReference type="InterPro" id="IPR036249">
    <property type="entry name" value="Thioredoxin-like_sf"/>
</dbReference>
<keyword evidence="2" id="KW-0479">Metal-binding</keyword>
<evidence type="ECO:0000256" key="2">
    <source>
        <dbReference type="ARBA" id="ARBA00022723"/>
    </source>
</evidence>
<keyword evidence="3" id="KW-0408">Iron</keyword>
<evidence type="ECO:0000256" key="6">
    <source>
        <dbReference type="SAM" id="SignalP"/>
    </source>
</evidence>
<comment type="caution">
    <text evidence="8">The sequence shown here is derived from an EMBL/GenBank/DDBJ whole genome shotgun (WGS) entry which is preliminary data.</text>
</comment>
<dbReference type="Proteomes" id="UP000195521">
    <property type="component" value="Unassembled WGS sequence"/>
</dbReference>
<feature type="signal peptide" evidence="6">
    <location>
        <begin position="1"/>
        <end position="21"/>
    </location>
</feature>
<dbReference type="PROSITE" id="PS51354">
    <property type="entry name" value="GLUTAREDOXIN_2"/>
    <property type="match status" value="1"/>
</dbReference>
<keyword evidence="6" id="KW-0732">Signal</keyword>
<dbReference type="GO" id="GO:0046872">
    <property type="term" value="F:metal ion binding"/>
    <property type="evidence" value="ECO:0007669"/>
    <property type="project" value="UniProtKB-KW"/>
</dbReference>
<evidence type="ECO:0000256" key="1">
    <source>
        <dbReference type="ARBA" id="ARBA00022714"/>
    </source>
</evidence>
<protein>
    <submittedName>
        <fullName evidence="8">Glutaredoxin-like protein</fullName>
    </submittedName>
</protein>
<keyword evidence="5" id="KW-0676">Redox-active center</keyword>
<dbReference type="Gene3D" id="3.40.30.10">
    <property type="entry name" value="Glutaredoxin"/>
    <property type="match status" value="1"/>
</dbReference>
<evidence type="ECO:0000313" key="8">
    <source>
        <dbReference type="EMBL" id="GAW78928.1"/>
    </source>
</evidence>
<evidence type="ECO:0000259" key="7">
    <source>
        <dbReference type="Pfam" id="PF00462"/>
    </source>
</evidence>
<dbReference type="Pfam" id="PF00462">
    <property type="entry name" value="Glutaredoxin"/>
    <property type="match status" value="1"/>
</dbReference>
<gene>
    <name evidence="8" type="ORF">PGO_010760</name>
</gene>
<keyword evidence="9" id="KW-1185">Reference proteome</keyword>
<evidence type="ECO:0000256" key="3">
    <source>
        <dbReference type="ARBA" id="ARBA00023004"/>
    </source>
</evidence>
<dbReference type="PANTHER" id="PTHR10293">
    <property type="entry name" value="GLUTAREDOXIN FAMILY MEMBER"/>
    <property type="match status" value="1"/>
</dbReference>
<feature type="chain" id="PRO_5012665940" evidence="6">
    <location>
        <begin position="22"/>
        <end position="312"/>
    </location>
</feature>
<dbReference type="InterPro" id="IPR033658">
    <property type="entry name" value="GRX_PICOT-like"/>
</dbReference>
<dbReference type="AlphaFoldDB" id="A0A1Y1JB63"/>
<accession>A0A1Y1JB63</accession>